<dbReference type="EMBL" id="JAXCLW010000002">
    <property type="protein sequence ID" value="MDY0883435.1"/>
    <property type="molecule type" value="Genomic_DNA"/>
</dbReference>
<keyword evidence="5" id="KW-1185">Reference proteome</keyword>
<accession>A0ABU5EAQ7</accession>
<proteinExistence type="inferred from homology"/>
<feature type="chain" id="PRO_5047259266" evidence="3">
    <location>
        <begin position="29"/>
        <end position="348"/>
    </location>
</feature>
<dbReference type="SUPFAM" id="SSF53850">
    <property type="entry name" value="Periplasmic binding protein-like II"/>
    <property type="match status" value="1"/>
</dbReference>
<dbReference type="RefSeq" id="WP_320508471.1">
    <property type="nucleotide sequence ID" value="NZ_JAXCLW010000002.1"/>
</dbReference>
<name>A0ABU5EAQ7_9PROT</name>
<evidence type="ECO:0000256" key="3">
    <source>
        <dbReference type="SAM" id="SignalP"/>
    </source>
</evidence>
<dbReference type="Gene3D" id="3.40.190.10">
    <property type="entry name" value="Periplasmic binding protein-like II"/>
    <property type="match status" value="2"/>
</dbReference>
<comment type="similarity">
    <text evidence="1">Belongs to the phosphate/phosphite/phosphonate binding protein family.</text>
</comment>
<protein>
    <submittedName>
        <fullName evidence="4">Phosphonate ABC transporter substrate-binding protein</fullName>
    </submittedName>
</protein>
<evidence type="ECO:0000256" key="2">
    <source>
        <dbReference type="ARBA" id="ARBA00022729"/>
    </source>
</evidence>
<dbReference type="Pfam" id="PF12974">
    <property type="entry name" value="Phosphonate-bd"/>
    <property type="match status" value="1"/>
</dbReference>
<sequence length="348" mass="38125">MTGLTIKRLILSLAITGISLGTSFGTAAAQDAQKLEKDPDVLNFGIISTESSENLRDQWEPFLKEMELATGLRVKPFFSTDYAGIIEAMRFAKVHIAWMGNKAAIEAVDRANAEVFAKLTRKDGSDGYYSYILTNADNSGANSLGDMFKQCGTGLNFGIGDPNSTSGTLVPTYYVFAQNKIDPRSCFKTVRAGSHEANFAAVANKLVDYATNNSEELNRVKANDPALAKKVKVIWTSPAIANDPILYRRDLSPDLKDKIHAFFLSFGHIGTPSEIAKAREILAKMNDGYGPFTDSNNTQLYETRELNLFTKKLAVQNDGGLSDSEKSTKLADLDKQLATLKLLETQTH</sequence>
<gene>
    <name evidence="4" type="primary">phnD</name>
    <name evidence="4" type="ORF">SMD27_11320</name>
</gene>
<dbReference type="NCBIfam" id="TIGR01098">
    <property type="entry name" value="3A0109s03R"/>
    <property type="match status" value="1"/>
</dbReference>
<feature type="signal peptide" evidence="3">
    <location>
        <begin position="1"/>
        <end position="28"/>
    </location>
</feature>
<dbReference type="Proteomes" id="UP001279642">
    <property type="component" value="Unassembled WGS sequence"/>
</dbReference>
<dbReference type="PANTHER" id="PTHR35841">
    <property type="entry name" value="PHOSPHONATES-BINDING PERIPLASMIC PROTEIN"/>
    <property type="match status" value="1"/>
</dbReference>
<dbReference type="InterPro" id="IPR005770">
    <property type="entry name" value="PhnD"/>
</dbReference>
<evidence type="ECO:0000313" key="4">
    <source>
        <dbReference type="EMBL" id="MDY0883435.1"/>
    </source>
</evidence>
<evidence type="ECO:0000313" key="5">
    <source>
        <dbReference type="Proteomes" id="UP001279642"/>
    </source>
</evidence>
<dbReference type="PANTHER" id="PTHR35841:SF1">
    <property type="entry name" value="PHOSPHONATES-BINDING PERIPLASMIC PROTEIN"/>
    <property type="match status" value="1"/>
</dbReference>
<dbReference type="NCBIfam" id="TIGR03431">
    <property type="entry name" value="PhnD"/>
    <property type="match status" value="1"/>
</dbReference>
<keyword evidence="2 3" id="KW-0732">Signal</keyword>
<dbReference type="Gene3D" id="1.20.58.90">
    <property type="match status" value="1"/>
</dbReference>
<reference evidence="4 5" key="1">
    <citation type="journal article" date="2016" name="Antonie Van Leeuwenhoek">
        <title>Dongia soli sp. nov., isolated from soil from Dokdo, Korea.</title>
        <authorList>
            <person name="Kim D.U."/>
            <person name="Lee H."/>
            <person name="Kim H."/>
            <person name="Kim S.G."/>
            <person name="Ka J.O."/>
        </authorList>
    </citation>
    <scope>NUCLEOTIDE SEQUENCE [LARGE SCALE GENOMIC DNA]</scope>
    <source>
        <strain evidence="4 5">D78</strain>
    </source>
</reference>
<comment type="caution">
    <text evidence="4">The sequence shown here is derived from an EMBL/GenBank/DDBJ whole genome shotgun (WGS) entry which is preliminary data.</text>
</comment>
<organism evidence="4 5">
    <name type="scientific">Dongia soli</name>
    <dbReference type="NCBI Taxonomy" id="600628"/>
    <lineage>
        <taxon>Bacteria</taxon>
        <taxon>Pseudomonadati</taxon>
        <taxon>Pseudomonadota</taxon>
        <taxon>Alphaproteobacteria</taxon>
        <taxon>Rhodospirillales</taxon>
        <taxon>Dongiaceae</taxon>
        <taxon>Dongia</taxon>
    </lineage>
</organism>
<evidence type="ECO:0000256" key="1">
    <source>
        <dbReference type="ARBA" id="ARBA00007162"/>
    </source>
</evidence>
<dbReference type="InterPro" id="IPR017797">
    <property type="entry name" value="Phosphnate-bd"/>
</dbReference>